<dbReference type="InterPro" id="IPR016796">
    <property type="entry name" value="UCP021774"/>
</dbReference>
<dbReference type="InterPro" id="IPR005180">
    <property type="entry name" value="DUF302"/>
</dbReference>
<dbReference type="Gene3D" id="3.30.310.70">
    <property type="entry name" value="TT1751-like domain"/>
    <property type="match status" value="1"/>
</dbReference>
<dbReference type="InterPro" id="IPR035923">
    <property type="entry name" value="TT1751-like_sf"/>
</dbReference>
<dbReference type="GeneID" id="73047424"/>
<dbReference type="PIRSF" id="PIRSF021774">
    <property type="entry name" value="UCP021774"/>
    <property type="match status" value="1"/>
</dbReference>
<keyword evidence="3" id="KW-1185">Reference proteome</keyword>
<sequence length="130" mass="14217">MMYTIDRTVSGDFGDIVEETITALEDEGFGVLCDIDVQATLEQKLDTDFRQYRILGACNPNQAHNALQDELLLGALLPCNVIVYETDDGEVGVSAVDPKRLIGITDNDALDDVATDVHQSFERVLAKIGD</sequence>
<evidence type="ECO:0000313" key="3">
    <source>
        <dbReference type="Proteomes" id="UP001595945"/>
    </source>
</evidence>
<proteinExistence type="predicted"/>
<reference evidence="2 3" key="1">
    <citation type="journal article" date="2019" name="Int. J. Syst. Evol. Microbiol.">
        <title>The Global Catalogue of Microorganisms (GCM) 10K type strain sequencing project: providing services to taxonomists for standard genome sequencing and annotation.</title>
        <authorList>
            <consortium name="The Broad Institute Genomics Platform"/>
            <consortium name="The Broad Institute Genome Sequencing Center for Infectious Disease"/>
            <person name="Wu L."/>
            <person name="Ma J."/>
        </authorList>
    </citation>
    <scope>NUCLEOTIDE SEQUENCE [LARGE SCALE GENOMIC DNA]</scope>
    <source>
        <strain evidence="2 3">XZYJ18</strain>
    </source>
</reference>
<feature type="domain" description="DUF302" evidence="1">
    <location>
        <begin position="35"/>
        <end position="98"/>
    </location>
</feature>
<protein>
    <submittedName>
        <fullName evidence="2">DUF302 domain-containing protein</fullName>
    </submittedName>
</protein>
<accession>A0ABD5Q8H4</accession>
<gene>
    <name evidence="2" type="ORF">ACFO9K_22460</name>
</gene>
<dbReference type="Pfam" id="PF03625">
    <property type="entry name" value="DUF302"/>
    <property type="match status" value="1"/>
</dbReference>
<evidence type="ECO:0000313" key="2">
    <source>
        <dbReference type="EMBL" id="MFC4827017.1"/>
    </source>
</evidence>
<dbReference type="AlphaFoldDB" id="A0ABD5Q8H4"/>
<dbReference type="PANTHER" id="PTHR38342">
    <property type="entry name" value="SLR5037 PROTEIN"/>
    <property type="match status" value="1"/>
</dbReference>
<dbReference type="PANTHER" id="PTHR38342:SF1">
    <property type="entry name" value="SLR5037 PROTEIN"/>
    <property type="match status" value="1"/>
</dbReference>
<dbReference type="Proteomes" id="UP001595945">
    <property type="component" value="Unassembled WGS sequence"/>
</dbReference>
<dbReference type="CDD" id="cd14797">
    <property type="entry name" value="DUF302"/>
    <property type="match status" value="1"/>
</dbReference>
<dbReference type="RefSeq" id="WP_254270654.1">
    <property type="nucleotide sequence ID" value="NZ_CP100402.1"/>
</dbReference>
<evidence type="ECO:0000259" key="1">
    <source>
        <dbReference type="Pfam" id="PF03625"/>
    </source>
</evidence>
<comment type="caution">
    <text evidence="2">The sequence shown here is derived from an EMBL/GenBank/DDBJ whole genome shotgun (WGS) entry which is preliminary data.</text>
</comment>
<organism evidence="2 3">
    <name type="scientific">Halorussus aquaticus</name>
    <dbReference type="NCBI Taxonomy" id="2953748"/>
    <lineage>
        <taxon>Archaea</taxon>
        <taxon>Methanobacteriati</taxon>
        <taxon>Methanobacteriota</taxon>
        <taxon>Stenosarchaea group</taxon>
        <taxon>Halobacteria</taxon>
        <taxon>Halobacteriales</taxon>
        <taxon>Haladaptataceae</taxon>
        <taxon>Halorussus</taxon>
    </lineage>
</organism>
<dbReference type="SUPFAM" id="SSF103247">
    <property type="entry name" value="TT1751-like"/>
    <property type="match status" value="1"/>
</dbReference>
<name>A0ABD5Q8H4_9EURY</name>
<dbReference type="EMBL" id="JBHSHT010000004">
    <property type="protein sequence ID" value="MFC4827017.1"/>
    <property type="molecule type" value="Genomic_DNA"/>
</dbReference>